<dbReference type="STRING" id="1433126.BN938_0357"/>
<gene>
    <name evidence="1" type="ORF">BN938_0357</name>
</gene>
<evidence type="ECO:0000313" key="2">
    <source>
        <dbReference type="Proteomes" id="UP000027616"/>
    </source>
</evidence>
<name>A0A060R6B8_9BACT</name>
<reference evidence="1 2" key="1">
    <citation type="journal article" date="2015" name="Genome Announc.">
        <title>Complete Genome Sequence of the Novel Leech Symbiont Mucinivorans hirudinis M3T.</title>
        <authorList>
            <person name="Nelson M.C."/>
            <person name="Bomar L."/>
            <person name="Graf J."/>
        </authorList>
    </citation>
    <scope>NUCLEOTIDE SEQUENCE [LARGE SCALE GENOMIC DNA]</scope>
    <source>
        <strain evidence="2">M3</strain>
    </source>
</reference>
<dbReference type="AlphaFoldDB" id="A0A060R6B8"/>
<keyword evidence="2" id="KW-1185">Reference proteome</keyword>
<organism evidence="1 2">
    <name type="scientific">Mucinivorans hirudinis</name>
    <dbReference type="NCBI Taxonomy" id="1433126"/>
    <lineage>
        <taxon>Bacteria</taxon>
        <taxon>Pseudomonadati</taxon>
        <taxon>Bacteroidota</taxon>
        <taxon>Bacteroidia</taxon>
        <taxon>Bacteroidales</taxon>
        <taxon>Rikenellaceae</taxon>
        <taxon>Mucinivorans</taxon>
    </lineage>
</organism>
<evidence type="ECO:0000313" key="1">
    <source>
        <dbReference type="EMBL" id="CDN30462.1"/>
    </source>
</evidence>
<protein>
    <submittedName>
        <fullName evidence="1">Uncharacterized protein</fullName>
    </submittedName>
</protein>
<dbReference type="HOGENOM" id="CLU_215896_0_0_10"/>
<dbReference type="KEGG" id="rbc:BN938_0357"/>
<proteinExistence type="predicted"/>
<dbReference type="EMBL" id="HG934468">
    <property type="protein sequence ID" value="CDN30462.1"/>
    <property type="molecule type" value="Genomic_DNA"/>
</dbReference>
<accession>A0A060R6B8</accession>
<sequence length="43" mass="5061">MSFLADTQKLHDFVTLSKSEFLSRYPQVSEQQYDYAIAVYNII</sequence>
<dbReference type="Proteomes" id="UP000027616">
    <property type="component" value="Chromosome I"/>
</dbReference>